<name>A0A1M5J957_9FIRM</name>
<dbReference type="EMBL" id="FQWX01000001">
    <property type="protein sequence ID" value="SHG37031.1"/>
    <property type="molecule type" value="Genomic_DNA"/>
</dbReference>
<dbReference type="STRING" id="1121321.SAMN04488530_10140"/>
<dbReference type="OrthoDB" id="1752470at2"/>
<reference evidence="2" key="1">
    <citation type="submission" date="2016-11" db="EMBL/GenBank/DDBJ databases">
        <authorList>
            <person name="Varghese N."/>
            <person name="Submissions S."/>
        </authorList>
    </citation>
    <scope>NUCLEOTIDE SEQUENCE [LARGE SCALE GENOMIC DNA]</scope>
    <source>
        <strain evidence="2">DSM 2635</strain>
    </source>
</reference>
<evidence type="ECO:0000313" key="2">
    <source>
        <dbReference type="Proteomes" id="UP000243255"/>
    </source>
</evidence>
<evidence type="ECO:0000313" key="1">
    <source>
        <dbReference type="EMBL" id="SHG37031.1"/>
    </source>
</evidence>
<dbReference type="Proteomes" id="UP000243255">
    <property type="component" value="Unassembled WGS sequence"/>
</dbReference>
<organism evidence="1 2">
    <name type="scientific">Asaccharospora irregularis DSM 2635</name>
    <dbReference type="NCBI Taxonomy" id="1121321"/>
    <lineage>
        <taxon>Bacteria</taxon>
        <taxon>Bacillati</taxon>
        <taxon>Bacillota</taxon>
        <taxon>Clostridia</taxon>
        <taxon>Peptostreptococcales</taxon>
        <taxon>Peptostreptococcaceae</taxon>
        <taxon>Asaccharospora</taxon>
    </lineage>
</organism>
<protein>
    <submittedName>
        <fullName evidence="1">Uncharacterized protein</fullName>
    </submittedName>
</protein>
<dbReference type="AlphaFoldDB" id="A0A1M5J957"/>
<keyword evidence="2" id="KW-1185">Reference proteome</keyword>
<accession>A0A1M5J957</accession>
<gene>
    <name evidence="1" type="ORF">SAMN04488530_10140</name>
</gene>
<dbReference type="RefSeq" id="WP_073123072.1">
    <property type="nucleotide sequence ID" value="NZ_BAABCH010000010.1"/>
</dbReference>
<sequence length="106" mass="12682">MSEYIQLIYDRIEFLEFKQDILFLKQPQHKASEFYDLTFNNFLDMKNFTKSFEERIYNGEILSIDNYEKELFDICPSIKSYPSSSILIAKALMNENTFNSLFANYN</sequence>
<proteinExistence type="predicted"/>